<dbReference type="KEGG" id="pais:PFX98_04010"/>
<sequence>MPQIAAEPTAHRLLPLDPAAPVALELMQALNAELAAISGDSGAARFDPDTVRGERALFMVALGAQGEGLGCAALRPLGEGHAAELKRMYARAGTRGVGSALLRHLELQALDLGYRELWLETRPANARALAFYRRHGYREIASYGDYALRPDSICLGKTLVPALLLNEVAQLDASLLAQLCELLIDSVQRGASVGFLKPLGMAEAQAYWQQVARSLGPAQRLLVLQEGQQLLGSVQLALCQKPNGRHRGELQKLFVHSRARGRGLASLLLRRADELARAAGCSLLVLDTESGSKAEQVYRHLGWQHAGNIPDYASTPEGRLHPTALYFKQL</sequence>
<reference evidence="4" key="1">
    <citation type="submission" date="2023-01" db="EMBL/GenBank/DDBJ databases">
        <title>Whole genome sequence of Paucibacter sp. S2-9 isolated from pond sediment.</title>
        <authorList>
            <person name="Jung J.Y."/>
        </authorList>
    </citation>
    <scope>NUCLEOTIDE SEQUENCE</scope>
    <source>
        <strain evidence="4">S2-9</strain>
    </source>
</reference>
<dbReference type="RefSeq" id="WP_285233890.1">
    <property type="nucleotide sequence ID" value="NZ_CP116346.1"/>
</dbReference>
<dbReference type="EMBL" id="CP116346">
    <property type="protein sequence ID" value="WIT12789.1"/>
    <property type="molecule type" value="Genomic_DNA"/>
</dbReference>
<dbReference type="CDD" id="cd04301">
    <property type="entry name" value="NAT_SF"/>
    <property type="match status" value="2"/>
</dbReference>
<evidence type="ECO:0000259" key="3">
    <source>
        <dbReference type="PROSITE" id="PS51186"/>
    </source>
</evidence>
<evidence type="ECO:0000256" key="1">
    <source>
        <dbReference type="ARBA" id="ARBA00022679"/>
    </source>
</evidence>
<proteinExistence type="predicted"/>
<keyword evidence="1 4" id="KW-0808">Transferase</keyword>
<evidence type="ECO:0000256" key="2">
    <source>
        <dbReference type="ARBA" id="ARBA00023315"/>
    </source>
</evidence>
<evidence type="ECO:0000313" key="5">
    <source>
        <dbReference type="Proteomes" id="UP001177769"/>
    </source>
</evidence>
<dbReference type="AlphaFoldDB" id="A0AA95NEN0"/>
<dbReference type="GO" id="GO:0016747">
    <property type="term" value="F:acyltransferase activity, transferring groups other than amino-acyl groups"/>
    <property type="evidence" value="ECO:0007669"/>
    <property type="project" value="InterPro"/>
</dbReference>
<feature type="domain" description="N-acetyltransferase" evidence="3">
    <location>
        <begin position="166"/>
        <end position="330"/>
    </location>
</feature>
<dbReference type="InterPro" id="IPR000182">
    <property type="entry name" value="GNAT_dom"/>
</dbReference>
<dbReference type="Gene3D" id="3.40.630.30">
    <property type="match status" value="2"/>
</dbReference>
<gene>
    <name evidence="4" type="ORF">PFX98_04010</name>
</gene>
<accession>A0AA95NEN0</accession>
<dbReference type="InterPro" id="IPR050832">
    <property type="entry name" value="Bact_Acetyltransf"/>
</dbReference>
<dbReference type="Proteomes" id="UP001177769">
    <property type="component" value="Chromosome"/>
</dbReference>
<name>A0AA95NEN0_9BURK</name>
<protein>
    <submittedName>
        <fullName evidence="4">GNAT family N-acetyltransferase</fullName>
        <ecNumber evidence="4">2.3.1.-</ecNumber>
    </submittedName>
</protein>
<dbReference type="PROSITE" id="PS51186">
    <property type="entry name" value="GNAT"/>
    <property type="match status" value="2"/>
</dbReference>
<dbReference type="Pfam" id="PF00583">
    <property type="entry name" value="Acetyltransf_1"/>
    <property type="match status" value="2"/>
</dbReference>
<evidence type="ECO:0000313" key="4">
    <source>
        <dbReference type="EMBL" id="WIT12789.1"/>
    </source>
</evidence>
<feature type="domain" description="N-acetyltransferase" evidence="3">
    <location>
        <begin position="14"/>
        <end position="160"/>
    </location>
</feature>
<keyword evidence="2 4" id="KW-0012">Acyltransferase</keyword>
<dbReference type="EC" id="2.3.1.-" evidence="4"/>
<keyword evidence="5" id="KW-1185">Reference proteome</keyword>
<dbReference type="SUPFAM" id="SSF55729">
    <property type="entry name" value="Acyl-CoA N-acyltransferases (Nat)"/>
    <property type="match status" value="2"/>
</dbReference>
<organism evidence="4 5">
    <name type="scientific">Paucibacter sediminis</name>
    <dbReference type="NCBI Taxonomy" id="3019553"/>
    <lineage>
        <taxon>Bacteria</taxon>
        <taxon>Pseudomonadati</taxon>
        <taxon>Pseudomonadota</taxon>
        <taxon>Betaproteobacteria</taxon>
        <taxon>Burkholderiales</taxon>
        <taxon>Sphaerotilaceae</taxon>
        <taxon>Roseateles</taxon>
    </lineage>
</organism>
<dbReference type="PANTHER" id="PTHR43877">
    <property type="entry name" value="AMINOALKYLPHOSPHONATE N-ACETYLTRANSFERASE-RELATED-RELATED"/>
    <property type="match status" value="1"/>
</dbReference>
<dbReference type="InterPro" id="IPR016181">
    <property type="entry name" value="Acyl_CoA_acyltransferase"/>
</dbReference>